<dbReference type="SUPFAM" id="SSF48726">
    <property type="entry name" value="Immunoglobulin"/>
    <property type="match status" value="2"/>
</dbReference>
<feature type="signal peptide" evidence="13">
    <location>
        <begin position="1"/>
        <end position="26"/>
    </location>
</feature>
<evidence type="ECO:0000256" key="7">
    <source>
        <dbReference type="ARBA" id="ARBA00023136"/>
    </source>
</evidence>
<sequence length="572" mass="63504">MDREPSQETALLRLLSFLWLLPLSWTAPEAPAPGWTDDLQNHTLLHTVYCQDWSPSVGLSEAYDGDQLFSFDFSQNIRVPRLPEFADWAHQHGDTSNIMFDKGFCRTMIEEIGPQLEGKIPVSRGFPIVQVFTLKPLEFGKPNTLVCFISNLFPPTLTVEWEHQSAPVEGVGPTFVSAVDGLTFQAFSYLNFTPASSDLFSCIVTHEIDGYTAIAFWDSHSIPNQVSGLISSPFSPVPQNALPSDLLENVLCGVAFGLGVLGITVGVVLIIYSRKPCSGEQRMTVLLPLLLGLSLGRTGAGGFVAHVESTCLLDDDGNPKEFTYCVSFNKDLLTCWDPLQARMVPREFGVLNGLAKYLSDSLNSNNVLIQRLSSGLQDCAVHTQPFWSSLTHRTRPPTVQVARTTPFNTRESVMLACYVWGFYPADVAITWRRNGQEVLPHGTAWRVIQPNGDWTYQTVSHLATTPSFGDTYTCVVEHIGAPELILQDWTPQLPASKFLLLGGNSDYSNKPDTPHVSHHDYTIKRDITKQLGVVLLNPVPKIHAISQWRSWDAEKFSSDDFDASSLIMIKDE</sequence>
<feature type="domain" description="Ig-like" evidence="14">
    <location>
        <begin position="127"/>
        <end position="206"/>
    </location>
</feature>
<dbReference type="InterPro" id="IPR011162">
    <property type="entry name" value="MHC_I/II-like_Ag-recog"/>
</dbReference>
<dbReference type="Gene3D" id="3.10.320.10">
    <property type="entry name" value="Class II Histocompatibility Antigen, M Beta Chain, Chain B, domain 1"/>
    <property type="match status" value="2"/>
</dbReference>
<keyword evidence="5 12" id="KW-1133">Transmembrane helix</keyword>
<keyword evidence="7 12" id="KW-0472">Membrane</keyword>
<evidence type="ECO:0000256" key="13">
    <source>
        <dbReference type="SAM" id="SignalP"/>
    </source>
</evidence>
<dbReference type="GO" id="GO:0002504">
    <property type="term" value="P:antigen processing and presentation of peptide or polysaccharide antigen via MHC class II"/>
    <property type="evidence" value="ECO:0007669"/>
    <property type="project" value="UniProtKB-KW"/>
</dbReference>
<proteinExistence type="inferred from homology"/>
<evidence type="ECO:0000256" key="2">
    <source>
        <dbReference type="ARBA" id="ARBA00007394"/>
    </source>
</evidence>
<dbReference type="GO" id="GO:0042613">
    <property type="term" value="C:MHC class II protein complex"/>
    <property type="evidence" value="ECO:0007669"/>
    <property type="project" value="UniProtKB-KW"/>
</dbReference>
<dbReference type="SMART" id="SM00920">
    <property type="entry name" value="MHC_II_alpha"/>
    <property type="match status" value="1"/>
</dbReference>
<reference evidence="15" key="1">
    <citation type="submission" date="2022-03" db="EMBL/GenBank/DDBJ databases">
        <title>Genomic analyses of argali, domestic sheep and their hybrids provide insights into chromosomal evolution, heterosis and genetic basis of agronomic traits.</title>
        <authorList>
            <person name="Li M."/>
        </authorList>
    </citation>
    <scope>NUCLEOTIDE SEQUENCE</scope>
    <source>
        <strain evidence="15">CAU-MHL-2022a</strain>
        <tissue evidence="15">Skin</tissue>
    </source>
</reference>
<feature type="domain" description="Ig-like" evidence="14">
    <location>
        <begin position="396"/>
        <end position="478"/>
    </location>
</feature>
<evidence type="ECO:0000256" key="8">
    <source>
        <dbReference type="ARBA" id="ARBA00023157"/>
    </source>
</evidence>
<dbReference type="Pfam" id="PF00969">
    <property type="entry name" value="MHC_II_beta"/>
    <property type="match status" value="1"/>
</dbReference>
<keyword evidence="10" id="KW-0491">MHC II</keyword>
<gene>
    <name evidence="15" type="ORF">MG293_019184</name>
</gene>
<dbReference type="Proteomes" id="UP001214576">
    <property type="component" value="Unassembled WGS sequence"/>
</dbReference>
<feature type="transmembrane region" description="Helical" evidence="12">
    <location>
        <begin position="285"/>
        <end position="305"/>
    </location>
</feature>
<dbReference type="Gene3D" id="2.60.40.10">
    <property type="entry name" value="Immunoglobulins"/>
    <property type="match status" value="2"/>
</dbReference>
<comment type="similarity">
    <text evidence="2 11">Belongs to the MHC class II family.</text>
</comment>
<dbReference type="InterPro" id="IPR007110">
    <property type="entry name" value="Ig-like_dom"/>
</dbReference>
<organism evidence="15 16">
    <name type="scientific">Ovis ammon polii</name>
    <dbReference type="NCBI Taxonomy" id="230172"/>
    <lineage>
        <taxon>Eukaryota</taxon>
        <taxon>Metazoa</taxon>
        <taxon>Chordata</taxon>
        <taxon>Craniata</taxon>
        <taxon>Vertebrata</taxon>
        <taxon>Euteleostomi</taxon>
        <taxon>Mammalia</taxon>
        <taxon>Eutheria</taxon>
        <taxon>Laurasiatheria</taxon>
        <taxon>Artiodactyla</taxon>
        <taxon>Ruminantia</taxon>
        <taxon>Pecora</taxon>
        <taxon>Bovidae</taxon>
        <taxon>Caprinae</taxon>
        <taxon>Ovis</taxon>
    </lineage>
</organism>
<dbReference type="CDD" id="cd21002">
    <property type="entry name" value="IgC1_MHC_II_beta_HLA-DM"/>
    <property type="match status" value="1"/>
</dbReference>
<dbReference type="InterPro" id="IPR003006">
    <property type="entry name" value="Ig/MHC_CS"/>
</dbReference>
<dbReference type="InterPro" id="IPR000353">
    <property type="entry name" value="MHC_II_b_N"/>
</dbReference>
<dbReference type="SMART" id="SM00921">
    <property type="entry name" value="MHC_II_beta"/>
    <property type="match status" value="1"/>
</dbReference>
<keyword evidence="8" id="KW-1015">Disulfide bond</keyword>
<feature type="chain" id="PRO_5042216968" description="Ig-like domain-containing protein" evidence="13">
    <location>
        <begin position="27"/>
        <end position="572"/>
    </location>
</feature>
<keyword evidence="16" id="KW-1185">Reference proteome</keyword>
<evidence type="ECO:0000256" key="5">
    <source>
        <dbReference type="ARBA" id="ARBA00022989"/>
    </source>
</evidence>
<evidence type="ECO:0000256" key="12">
    <source>
        <dbReference type="SAM" id="Phobius"/>
    </source>
</evidence>
<evidence type="ECO:0000313" key="15">
    <source>
        <dbReference type="EMBL" id="KAI4531326.1"/>
    </source>
</evidence>
<keyword evidence="3 12" id="KW-0812">Transmembrane</keyword>
<keyword evidence="9" id="KW-0325">Glycoprotein</keyword>
<dbReference type="InterPro" id="IPR036179">
    <property type="entry name" value="Ig-like_dom_sf"/>
</dbReference>
<keyword evidence="6" id="KW-1064">Adaptive immunity</keyword>
<dbReference type="PROSITE" id="PS00290">
    <property type="entry name" value="IG_MHC"/>
    <property type="match status" value="2"/>
</dbReference>
<dbReference type="PANTHER" id="PTHR19944:SF50">
    <property type="entry name" value="HLA CLASS II HISTOCOMPATIBILITY ANTIGEN, DM ALPHA CHAIN"/>
    <property type="match status" value="1"/>
</dbReference>
<dbReference type="SUPFAM" id="SSF54452">
    <property type="entry name" value="MHC antigen-recognition domain"/>
    <property type="match status" value="2"/>
</dbReference>
<name>A0AAD4Y2T7_OVIAM</name>
<evidence type="ECO:0000259" key="14">
    <source>
        <dbReference type="PROSITE" id="PS50835"/>
    </source>
</evidence>
<evidence type="ECO:0000256" key="11">
    <source>
        <dbReference type="RuleBase" id="RU004238"/>
    </source>
</evidence>
<accession>A0AAD4Y2T7</accession>
<dbReference type="SMART" id="SM00407">
    <property type="entry name" value="IGc1"/>
    <property type="match status" value="2"/>
</dbReference>
<dbReference type="PROSITE" id="PS50835">
    <property type="entry name" value="IG_LIKE"/>
    <property type="match status" value="2"/>
</dbReference>
<evidence type="ECO:0000256" key="9">
    <source>
        <dbReference type="ARBA" id="ARBA00023180"/>
    </source>
</evidence>
<dbReference type="Pfam" id="PF07654">
    <property type="entry name" value="C1-set"/>
    <property type="match status" value="2"/>
</dbReference>
<evidence type="ECO:0000256" key="6">
    <source>
        <dbReference type="ARBA" id="ARBA00023130"/>
    </source>
</evidence>
<evidence type="ECO:0000256" key="4">
    <source>
        <dbReference type="ARBA" id="ARBA00022859"/>
    </source>
</evidence>
<dbReference type="InterPro" id="IPR050160">
    <property type="entry name" value="MHC/Immunoglobulin"/>
</dbReference>
<keyword evidence="4" id="KW-0391">Immunity</keyword>
<dbReference type="InterPro" id="IPR003597">
    <property type="entry name" value="Ig_C1-set"/>
</dbReference>
<feature type="transmembrane region" description="Helical" evidence="12">
    <location>
        <begin position="253"/>
        <end position="273"/>
    </location>
</feature>
<comment type="subcellular location">
    <subcellularLocation>
        <location evidence="1">Membrane</location>
        <topology evidence="1">Single-pass type I membrane protein</topology>
    </subcellularLocation>
</comment>
<evidence type="ECO:0000256" key="10">
    <source>
        <dbReference type="ARBA" id="ARBA00023182"/>
    </source>
</evidence>
<evidence type="ECO:0000256" key="3">
    <source>
        <dbReference type="ARBA" id="ARBA00022692"/>
    </source>
</evidence>
<comment type="caution">
    <text evidence="15">The sequence shown here is derived from an EMBL/GenBank/DDBJ whole genome shotgun (WGS) entry which is preliminary data.</text>
</comment>
<evidence type="ECO:0000313" key="16">
    <source>
        <dbReference type="Proteomes" id="UP001214576"/>
    </source>
</evidence>
<dbReference type="GO" id="GO:0002250">
    <property type="term" value="P:adaptive immune response"/>
    <property type="evidence" value="ECO:0007669"/>
    <property type="project" value="UniProtKB-KW"/>
</dbReference>
<dbReference type="InterPro" id="IPR013783">
    <property type="entry name" value="Ig-like_fold"/>
</dbReference>
<keyword evidence="13" id="KW-0732">Signal</keyword>
<dbReference type="InterPro" id="IPR001003">
    <property type="entry name" value="MHC_II_a_N"/>
</dbReference>
<evidence type="ECO:0000256" key="1">
    <source>
        <dbReference type="ARBA" id="ARBA00004479"/>
    </source>
</evidence>
<dbReference type="AlphaFoldDB" id="A0AAD4Y2T7"/>
<protein>
    <recommendedName>
        <fullName evidence="14">Ig-like domain-containing protein</fullName>
    </recommendedName>
</protein>
<dbReference type="Pfam" id="PF00993">
    <property type="entry name" value="MHC_II_alpha"/>
    <property type="match status" value="1"/>
</dbReference>
<dbReference type="EMBL" id="JAKZEL010000024">
    <property type="protein sequence ID" value="KAI4531326.1"/>
    <property type="molecule type" value="Genomic_DNA"/>
</dbReference>
<dbReference type="PANTHER" id="PTHR19944">
    <property type="entry name" value="MHC CLASS II-RELATED"/>
    <property type="match status" value="1"/>
</dbReference>
<dbReference type="InterPro" id="IPR014745">
    <property type="entry name" value="MHC_II_a/b_N"/>
</dbReference>